<feature type="region of interest" description="Disordered" evidence="1">
    <location>
        <begin position="115"/>
        <end position="140"/>
    </location>
</feature>
<dbReference type="Proteomes" id="UP000199206">
    <property type="component" value="Unassembled WGS sequence"/>
</dbReference>
<organism evidence="2 3">
    <name type="scientific">Sphingomonas gellani</name>
    <dbReference type="NCBI Taxonomy" id="1166340"/>
    <lineage>
        <taxon>Bacteria</taxon>
        <taxon>Pseudomonadati</taxon>
        <taxon>Pseudomonadota</taxon>
        <taxon>Alphaproteobacteria</taxon>
        <taxon>Sphingomonadales</taxon>
        <taxon>Sphingomonadaceae</taxon>
        <taxon>Sphingomonas</taxon>
    </lineage>
</organism>
<protein>
    <submittedName>
        <fullName evidence="2">Uncharacterized protein</fullName>
    </submittedName>
</protein>
<dbReference type="EMBL" id="FOCF01000001">
    <property type="protein sequence ID" value="SEM41079.1"/>
    <property type="molecule type" value="Genomic_DNA"/>
</dbReference>
<proteinExistence type="predicted"/>
<keyword evidence="3" id="KW-1185">Reference proteome</keyword>
<accession>A0A1H7Y7B6</accession>
<feature type="region of interest" description="Disordered" evidence="1">
    <location>
        <begin position="34"/>
        <end position="58"/>
    </location>
</feature>
<evidence type="ECO:0000313" key="3">
    <source>
        <dbReference type="Proteomes" id="UP000199206"/>
    </source>
</evidence>
<evidence type="ECO:0000313" key="2">
    <source>
        <dbReference type="EMBL" id="SEM41079.1"/>
    </source>
</evidence>
<feature type="compositionally biased region" description="Polar residues" evidence="1">
    <location>
        <begin position="119"/>
        <end position="140"/>
    </location>
</feature>
<dbReference type="OrthoDB" id="7562903at2"/>
<sequence>MSWLSLIDKKLGTNFDAPQYDPKKGRAKLVKQIETAASQHSEGKTPPSRSWKAGGTEADPAVRYSAKVDGKPVLLDGDATVYVPASRFQDFLKHLKTAVEAGELDKEIKAALDGKKPVTTGSTTRAPRSSTGLGSRSQPDNADWMAKFIEKYGEAPGEGYVPNSKGTKWVSAANAARGQRAATARHG</sequence>
<gene>
    <name evidence="2" type="ORF">SAMN05192583_0094</name>
</gene>
<name>A0A1H7Y7B6_9SPHN</name>
<reference evidence="3" key="1">
    <citation type="submission" date="2016-10" db="EMBL/GenBank/DDBJ databases">
        <authorList>
            <person name="Varghese N."/>
            <person name="Submissions S."/>
        </authorList>
    </citation>
    <scope>NUCLEOTIDE SEQUENCE [LARGE SCALE GENOMIC DNA]</scope>
    <source>
        <strain evidence="3">S6-262</strain>
    </source>
</reference>
<dbReference type="RefSeq" id="WP_139197920.1">
    <property type="nucleotide sequence ID" value="NZ_FOCF01000001.1"/>
</dbReference>
<dbReference type="AlphaFoldDB" id="A0A1H7Y7B6"/>
<evidence type="ECO:0000256" key="1">
    <source>
        <dbReference type="SAM" id="MobiDB-lite"/>
    </source>
</evidence>